<keyword evidence="9" id="KW-1185">Reference proteome</keyword>
<dbReference type="Proteomes" id="UP000234951">
    <property type="component" value="Unassembled WGS sequence"/>
</dbReference>
<dbReference type="EMBL" id="PGVA01000049">
    <property type="protein sequence ID" value="PLR80551.1"/>
    <property type="molecule type" value="Genomic_DNA"/>
</dbReference>
<dbReference type="Pfam" id="PF04172">
    <property type="entry name" value="LrgB"/>
    <property type="match status" value="1"/>
</dbReference>
<keyword evidence="3 5" id="KW-1133">Transmembrane helix</keyword>
<gene>
    <name evidence="6" type="ORF">CU635_17785</name>
    <name evidence="7" type="ORF">CVD25_18540</name>
</gene>
<keyword evidence="2 5" id="KW-0812">Transmembrane</keyword>
<comment type="caution">
    <text evidence="6">The sequence shown here is derived from an EMBL/GenBank/DDBJ whole genome shotgun (WGS) entry which is preliminary data.</text>
</comment>
<evidence type="ECO:0000256" key="5">
    <source>
        <dbReference type="SAM" id="Phobius"/>
    </source>
</evidence>
<protein>
    <submittedName>
        <fullName evidence="6">Uncharacterized protein</fullName>
    </submittedName>
</protein>
<dbReference type="PANTHER" id="PTHR30249">
    <property type="entry name" value="PUTATIVE SEROTONIN TRANSPORTER"/>
    <property type="match status" value="1"/>
</dbReference>
<reference evidence="7 9" key="2">
    <citation type="submission" date="2017-12" db="EMBL/GenBank/DDBJ databases">
        <title>Comparative Functional Genomics of Dry Heat Resistant strains isolated from the Viking Spacecraft.</title>
        <authorList>
            <person name="Seuylemezian A."/>
            <person name="Cooper K."/>
            <person name="Vaishampayan P."/>
        </authorList>
    </citation>
    <scope>NUCLEOTIDE SEQUENCE [LARGE SCALE GENOMIC DNA]</scope>
    <source>
        <strain evidence="7 9">ATCC 29669</strain>
    </source>
</reference>
<comment type="subcellular location">
    <subcellularLocation>
        <location evidence="1">Membrane</location>
        <topology evidence="1">Multi-pass membrane protein</topology>
    </subcellularLocation>
</comment>
<organism evidence="6 8">
    <name type="scientific">Bacillus canaveralius</name>
    <dbReference type="NCBI Taxonomy" id="1403243"/>
    <lineage>
        <taxon>Bacteria</taxon>
        <taxon>Bacillati</taxon>
        <taxon>Bacillota</taxon>
        <taxon>Bacilli</taxon>
        <taxon>Bacillales</taxon>
        <taxon>Bacillaceae</taxon>
        <taxon>Bacillus</taxon>
    </lineage>
</organism>
<dbReference type="AlphaFoldDB" id="A0A2N5GI60"/>
<sequence>MHEKGLLPYARITLTLFNNLFGADRKIYVFLLLACQIHEDTYQQGSLVFNKLLELAVVSLAVPLYKQWSFLKKNFNKICSGVVCGTVPGIISVIGLAQIFHLTQQLLASLIPRSVTLPIALTLSNELGGYTSTTVFFEIFSGLVSFTIGPKLLKRLGIRSVRYAVSITGARPFSR</sequence>
<evidence type="ECO:0000256" key="4">
    <source>
        <dbReference type="ARBA" id="ARBA00023136"/>
    </source>
</evidence>
<reference evidence="6 8" key="1">
    <citation type="submission" date="2017-11" db="EMBL/GenBank/DDBJ databases">
        <title>Comparitive Functional Genomics of Dry Heat Resistant strains isolated from the Viking Spacecraft.</title>
        <authorList>
            <person name="Seuylemezian A."/>
            <person name="Cooper K."/>
            <person name="Vaishampayan P."/>
        </authorList>
    </citation>
    <scope>NUCLEOTIDE SEQUENCE [LARGE SCALE GENOMIC DNA]</scope>
    <source>
        <strain evidence="6 8">M4.6</strain>
    </source>
</reference>
<dbReference type="GO" id="GO:0016020">
    <property type="term" value="C:membrane"/>
    <property type="evidence" value="ECO:0007669"/>
    <property type="project" value="UniProtKB-SubCell"/>
</dbReference>
<evidence type="ECO:0000313" key="8">
    <source>
        <dbReference type="Proteomes" id="UP000234951"/>
    </source>
</evidence>
<accession>A0A2N5GI60</accession>
<evidence type="ECO:0000313" key="9">
    <source>
        <dbReference type="Proteomes" id="UP000235114"/>
    </source>
</evidence>
<evidence type="ECO:0000256" key="3">
    <source>
        <dbReference type="ARBA" id="ARBA00022989"/>
    </source>
</evidence>
<dbReference type="OrthoDB" id="9811701at2"/>
<feature type="transmembrane region" description="Helical" evidence="5">
    <location>
        <begin position="135"/>
        <end position="153"/>
    </location>
</feature>
<dbReference type="EMBL" id="PGVD01000057">
    <property type="protein sequence ID" value="PLR92499.1"/>
    <property type="molecule type" value="Genomic_DNA"/>
</dbReference>
<dbReference type="Proteomes" id="UP000235114">
    <property type="component" value="Unassembled WGS sequence"/>
</dbReference>
<name>A0A2N5GI60_9BACI</name>
<proteinExistence type="predicted"/>
<evidence type="ECO:0000313" key="6">
    <source>
        <dbReference type="EMBL" id="PLR80551.1"/>
    </source>
</evidence>
<dbReference type="InterPro" id="IPR007300">
    <property type="entry name" value="CidB/LrgB"/>
</dbReference>
<dbReference type="PANTHER" id="PTHR30249:SF0">
    <property type="entry name" value="PLASTIDAL GLYCOLATE_GLYCERATE TRANSLOCATOR 1, CHLOROPLASTIC"/>
    <property type="match status" value="1"/>
</dbReference>
<keyword evidence="4 5" id="KW-0472">Membrane</keyword>
<feature type="transmembrane region" description="Helical" evidence="5">
    <location>
        <begin position="78"/>
        <end position="100"/>
    </location>
</feature>
<dbReference type="RefSeq" id="WP_101578723.1">
    <property type="nucleotide sequence ID" value="NZ_PGVA01000049.1"/>
</dbReference>
<evidence type="ECO:0000256" key="1">
    <source>
        <dbReference type="ARBA" id="ARBA00004141"/>
    </source>
</evidence>
<evidence type="ECO:0000256" key="2">
    <source>
        <dbReference type="ARBA" id="ARBA00022692"/>
    </source>
</evidence>
<evidence type="ECO:0000313" key="7">
    <source>
        <dbReference type="EMBL" id="PLR92499.1"/>
    </source>
</evidence>